<evidence type="ECO:0000313" key="2">
    <source>
        <dbReference type="EMBL" id="SUV44108.1"/>
    </source>
</evidence>
<accession>A0A380ZAR5</accession>
<dbReference type="EMBL" id="UFSX01000002">
    <property type="protein sequence ID" value="SUV44108.1"/>
    <property type="molecule type" value="Genomic_DNA"/>
</dbReference>
<evidence type="ECO:0000256" key="1">
    <source>
        <dbReference type="SAM" id="SignalP"/>
    </source>
</evidence>
<dbReference type="Proteomes" id="UP000254424">
    <property type="component" value="Unassembled WGS sequence"/>
</dbReference>
<gene>
    <name evidence="2" type="ORF">NCTC11155_03518</name>
</gene>
<organism evidence="2 3">
    <name type="scientific">Bacteroides eggerthii</name>
    <dbReference type="NCBI Taxonomy" id="28111"/>
    <lineage>
        <taxon>Bacteria</taxon>
        <taxon>Pseudomonadati</taxon>
        <taxon>Bacteroidota</taxon>
        <taxon>Bacteroidia</taxon>
        <taxon>Bacteroidales</taxon>
        <taxon>Bacteroidaceae</taxon>
        <taxon>Bacteroides</taxon>
    </lineage>
</organism>
<keyword evidence="1" id="KW-0732">Signal</keyword>
<feature type="signal peptide" evidence="1">
    <location>
        <begin position="1"/>
        <end position="22"/>
    </location>
</feature>
<evidence type="ECO:0000313" key="3">
    <source>
        <dbReference type="Proteomes" id="UP000254424"/>
    </source>
</evidence>
<sequence>MKRTVIYICILLFILPHAAMQAQEFKRSIELKTFVPKGQWILGNSISYSEHNESNYNFLIIEGINSDGYTFKVSPMLCYAFKDNLAAGGRFSYARTLTKLSGVTINVDDDNQFDLDDMYQLKHSYAAMAMMRSYISLGNSKRFGLYCDIQLQMGGSQSKVVSGTGEDVTGTYSTSTDLNIGVAPGMVAFINNYTAVEVSVGVLGFDFSKTRQTTNQVYIGERSLNSANFRINLFSIGLGIAFYL</sequence>
<feature type="chain" id="PRO_5017004215" description="Outer membrane protein beta-barrel domain-containing protein" evidence="1">
    <location>
        <begin position="23"/>
        <end position="244"/>
    </location>
</feature>
<name>A0A380ZAR5_9BACE</name>
<evidence type="ECO:0008006" key="4">
    <source>
        <dbReference type="Google" id="ProtNLM"/>
    </source>
</evidence>
<protein>
    <recommendedName>
        <fullName evidence="4">Outer membrane protein beta-barrel domain-containing protein</fullName>
    </recommendedName>
</protein>
<dbReference type="AlphaFoldDB" id="A0A380ZAR5"/>
<reference evidence="2 3" key="1">
    <citation type="submission" date="2018-06" db="EMBL/GenBank/DDBJ databases">
        <authorList>
            <consortium name="Pathogen Informatics"/>
            <person name="Doyle S."/>
        </authorList>
    </citation>
    <scope>NUCLEOTIDE SEQUENCE [LARGE SCALE GENOMIC DNA]</scope>
    <source>
        <strain evidence="2 3">NCTC11155</strain>
    </source>
</reference>
<dbReference type="STRING" id="483216.BACEGG_00351"/>
<proteinExistence type="predicted"/>